<proteinExistence type="inferred from homology"/>
<accession>A0AAE3KZ49</accession>
<reference evidence="9" key="1">
    <citation type="submission" date="2022-07" db="EMBL/GenBank/DDBJ databases">
        <title>Enhanced cultured diversity of the mouse gut microbiota enables custom-made synthetic communities.</title>
        <authorList>
            <person name="Afrizal A."/>
        </authorList>
    </citation>
    <scope>NUCLEOTIDE SEQUENCE</scope>
    <source>
        <strain evidence="9">DSM 28593</strain>
    </source>
</reference>
<evidence type="ECO:0000259" key="8">
    <source>
        <dbReference type="PROSITE" id="PS51671"/>
    </source>
</evidence>
<evidence type="ECO:0000256" key="2">
    <source>
        <dbReference type="ARBA" id="ARBA00009298"/>
    </source>
</evidence>
<keyword evidence="6 7" id="KW-0472">Membrane</keyword>
<dbReference type="AlphaFoldDB" id="A0AAE3KZ49"/>
<feature type="transmembrane region" description="Helical" evidence="7">
    <location>
        <begin position="33"/>
        <end position="56"/>
    </location>
</feature>
<evidence type="ECO:0000313" key="9">
    <source>
        <dbReference type="EMBL" id="MCR1898111.1"/>
    </source>
</evidence>
<gene>
    <name evidence="9" type="ORF">NSA47_03805</name>
</gene>
<dbReference type="SUPFAM" id="SSF55021">
    <property type="entry name" value="ACT-like"/>
    <property type="match status" value="1"/>
</dbReference>
<dbReference type="PRINTS" id="PR01837">
    <property type="entry name" value="MGTCSAPBPROT"/>
</dbReference>
<dbReference type="RefSeq" id="WP_257529567.1">
    <property type="nucleotide sequence ID" value="NZ_JANKAS010000002.1"/>
</dbReference>
<evidence type="ECO:0000256" key="3">
    <source>
        <dbReference type="ARBA" id="ARBA00022475"/>
    </source>
</evidence>
<dbReference type="InterPro" id="IPR002912">
    <property type="entry name" value="ACT_dom"/>
</dbReference>
<dbReference type="PROSITE" id="PS51671">
    <property type="entry name" value="ACT"/>
    <property type="match status" value="1"/>
</dbReference>
<evidence type="ECO:0000256" key="4">
    <source>
        <dbReference type="ARBA" id="ARBA00022692"/>
    </source>
</evidence>
<dbReference type="InterPro" id="IPR049177">
    <property type="entry name" value="MgtC_SapB_SrpB_YhiD_N"/>
</dbReference>
<evidence type="ECO:0000256" key="6">
    <source>
        <dbReference type="ARBA" id="ARBA00023136"/>
    </source>
</evidence>
<evidence type="ECO:0000256" key="1">
    <source>
        <dbReference type="ARBA" id="ARBA00004651"/>
    </source>
</evidence>
<comment type="similarity">
    <text evidence="2">Belongs to the MgtC/SapB family.</text>
</comment>
<dbReference type="PANTHER" id="PTHR33778">
    <property type="entry name" value="PROTEIN MGTC"/>
    <property type="match status" value="1"/>
</dbReference>
<comment type="caution">
    <text evidence="9">The sequence shown here is derived from an EMBL/GenBank/DDBJ whole genome shotgun (WGS) entry which is preliminary data.</text>
</comment>
<dbReference type="PANTHER" id="PTHR33778:SF1">
    <property type="entry name" value="MAGNESIUM TRANSPORTER YHID-RELATED"/>
    <property type="match status" value="1"/>
</dbReference>
<keyword evidence="10" id="KW-1185">Reference proteome</keyword>
<dbReference type="InterPro" id="IPR045865">
    <property type="entry name" value="ACT-like_dom_sf"/>
</dbReference>
<dbReference type="GO" id="GO:0005886">
    <property type="term" value="C:plasma membrane"/>
    <property type="evidence" value="ECO:0007669"/>
    <property type="project" value="UniProtKB-SubCell"/>
</dbReference>
<feature type="transmembrane region" description="Helical" evidence="7">
    <location>
        <begin position="68"/>
        <end position="87"/>
    </location>
</feature>
<comment type="subcellular location">
    <subcellularLocation>
        <location evidence="1">Cell membrane</location>
        <topology evidence="1">Multi-pass membrane protein</topology>
    </subcellularLocation>
</comment>
<evidence type="ECO:0000256" key="7">
    <source>
        <dbReference type="SAM" id="Phobius"/>
    </source>
</evidence>
<dbReference type="InterPro" id="IPR003416">
    <property type="entry name" value="MgtC/SapB/SrpB/YhiD_fam"/>
</dbReference>
<sequence>MELSNLEMFKRLLLALLLSGLIGYEREYTNKPAGFRTHILVCTGATIVMMISIRMYELYQLSPRLDPTRLGAQVISGIGFLGVGTIIREGDSVKGLTTAASIWTIGCIGLSIGAGLYILSLLSTFFVFLALVVFNKAELLYISKKRFQHVVVITVNESGQLQKISDKINSLNIKVNNIEMITSEKDNIKFDFLLKLPSSVSGEEFVQEISALEEVLSVKLLY</sequence>
<name>A0AAE3KZ49_9FIRM</name>
<keyword evidence="5 7" id="KW-1133">Transmembrane helix</keyword>
<dbReference type="EMBL" id="JANKAS010000002">
    <property type="protein sequence ID" value="MCR1898111.1"/>
    <property type="molecule type" value="Genomic_DNA"/>
</dbReference>
<feature type="domain" description="ACT" evidence="8">
    <location>
        <begin position="149"/>
        <end position="222"/>
    </location>
</feature>
<organism evidence="9 10">
    <name type="scientific">Irregularibacter muris</name>
    <dbReference type="NCBI Taxonomy" id="1796619"/>
    <lineage>
        <taxon>Bacteria</taxon>
        <taxon>Bacillati</taxon>
        <taxon>Bacillota</taxon>
        <taxon>Clostridia</taxon>
        <taxon>Eubacteriales</taxon>
        <taxon>Eubacteriaceae</taxon>
        <taxon>Irregularibacter</taxon>
    </lineage>
</organism>
<evidence type="ECO:0000313" key="10">
    <source>
        <dbReference type="Proteomes" id="UP001205748"/>
    </source>
</evidence>
<evidence type="ECO:0000256" key="5">
    <source>
        <dbReference type="ARBA" id="ARBA00022989"/>
    </source>
</evidence>
<keyword evidence="4 7" id="KW-0812">Transmembrane</keyword>
<protein>
    <submittedName>
        <fullName evidence="9">MgtC/SapB family protein</fullName>
    </submittedName>
</protein>
<feature type="transmembrane region" description="Helical" evidence="7">
    <location>
        <begin position="102"/>
        <end position="134"/>
    </location>
</feature>
<dbReference type="Proteomes" id="UP001205748">
    <property type="component" value="Unassembled WGS sequence"/>
</dbReference>
<keyword evidence="3" id="KW-1003">Cell membrane</keyword>
<dbReference type="Pfam" id="PF02308">
    <property type="entry name" value="MgtC"/>
    <property type="match status" value="1"/>
</dbReference>